<evidence type="ECO:0000313" key="2">
    <source>
        <dbReference type="EMBL" id="RRT68106.1"/>
    </source>
</evidence>
<dbReference type="EMBL" id="AMZH03004800">
    <property type="protein sequence ID" value="RRT68106.1"/>
    <property type="molecule type" value="Genomic_DNA"/>
</dbReference>
<keyword evidence="1" id="KW-0472">Membrane</keyword>
<protein>
    <submittedName>
        <fullName evidence="2">Uncharacterized protein</fullName>
    </submittedName>
</protein>
<dbReference type="AlphaFoldDB" id="A0A426ZVV0"/>
<reference evidence="2 3" key="1">
    <citation type="journal article" date="2014" name="Agronomy (Basel)">
        <title>A Draft Genome Sequence for Ensete ventricosum, the Drought-Tolerant Tree Against Hunger.</title>
        <authorList>
            <person name="Harrison J."/>
            <person name="Moore K.A."/>
            <person name="Paszkiewicz K."/>
            <person name="Jones T."/>
            <person name="Grant M."/>
            <person name="Ambacheew D."/>
            <person name="Muzemil S."/>
            <person name="Studholme D.J."/>
        </authorList>
    </citation>
    <scope>NUCLEOTIDE SEQUENCE [LARGE SCALE GENOMIC DNA]</scope>
</reference>
<gene>
    <name evidence="2" type="ORF">B296_00038618</name>
</gene>
<feature type="transmembrane region" description="Helical" evidence="1">
    <location>
        <begin position="42"/>
        <end position="61"/>
    </location>
</feature>
<evidence type="ECO:0000256" key="1">
    <source>
        <dbReference type="SAM" id="Phobius"/>
    </source>
</evidence>
<accession>A0A426ZVV0</accession>
<proteinExistence type="predicted"/>
<dbReference type="Proteomes" id="UP000287651">
    <property type="component" value="Unassembled WGS sequence"/>
</dbReference>
<comment type="caution">
    <text evidence="2">The sequence shown here is derived from an EMBL/GenBank/DDBJ whole genome shotgun (WGS) entry which is preliminary data.</text>
</comment>
<evidence type="ECO:0000313" key="3">
    <source>
        <dbReference type="Proteomes" id="UP000287651"/>
    </source>
</evidence>
<name>A0A426ZVV0_ENSVE</name>
<keyword evidence="1" id="KW-1133">Transmembrane helix</keyword>
<organism evidence="2 3">
    <name type="scientific">Ensete ventricosum</name>
    <name type="common">Abyssinian banana</name>
    <name type="synonym">Musa ensete</name>
    <dbReference type="NCBI Taxonomy" id="4639"/>
    <lineage>
        <taxon>Eukaryota</taxon>
        <taxon>Viridiplantae</taxon>
        <taxon>Streptophyta</taxon>
        <taxon>Embryophyta</taxon>
        <taxon>Tracheophyta</taxon>
        <taxon>Spermatophyta</taxon>
        <taxon>Magnoliopsida</taxon>
        <taxon>Liliopsida</taxon>
        <taxon>Zingiberales</taxon>
        <taxon>Musaceae</taxon>
        <taxon>Ensete</taxon>
    </lineage>
</organism>
<sequence length="117" mass="13552">MLFRSFIDHYRFDSKSPTFGNLDKKNFNIDLMKLLGHCSFVLSWYVEFATAICILYCLSLLHDKDTLPSWEQVATPKSYLYGTTTHLHAHGLTVRGLASFSHFCMVDIYCHYGLMML</sequence>
<keyword evidence="1" id="KW-0812">Transmembrane</keyword>